<proteinExistence type="inferred from homology"/>
<dbReference type="Gene3D" id="3.60.10.10">
    <property type="entry name" value="Endonuclease/exonuclease/phosphatase"/>
    <property type="match status" value="1"/>
</dbReference>
<dbReference type="GO" id="GO:0005737">
    <property type="term" value="C:cytoplasm"/>
    <property type="evidence" value="ECO:0007669"/>
    <property type="project" value="UniProtKB-SubCell"/>
</dbReference>
<dbReference type="InterPro" id="IPR036691">
    <property type="entry name" value="Endo/exonu/phosph_ase_sf"/>
</dbReference>
<dbReference type="Proteomes" id="UP000315115">
    <property type="component" value="Chromosome 1"/>
</dbReference>
<dbReference type="NCBIfam" id="NF003840">
    <property type="entry name" value="PRK05421.1-2"/>
    <property type="match status" value="1"/>
</dbReference>
<dbReference type="InterPro" id="IPR022958">
    <property type="entry name" value="UPF0294"/>
</dbReference>
<comment type="subcellular location">
    <subcellularLocation>
        <location evidence="2">Cytoplasm</location>
    </subcellularLocation>
</comment>
<dbReference type="GO" id="GO:0003824">
    <property type="term" value="F:catalytic activity"/>
    <property type="evidence" value="ECO:0007669"/>
    <property type="project" value="InterPro"/>
</dbReference>
<organism evidence="4 5">
    <name type="scientific">Vibrio rotiferianus</name>
    <dbReference type="NCBI Taxonomy" id="190895"/>
    <lineage>
        <taxon>Bacteria</taxon>
        <taxon>Pseudomonadati</taxon>
        <taxon>Pseudomonadota</taxon>
        <taxon>Gammaproteobacteria</taxon>
        <taxon>Vibrionales</taxon>
        <taxon>Vibrionaceae</taxon>
        <taxon>Vibrio</taxon>
    </lineage>
</organism>
<feature type="domain" description="Endonuclease/exonuclease/phosphatase" evidence="3">
    <location>
        <begin position="77"/>
        <end position="282"/>
    </location>
</feature>
<sequence length="293" mass="32588">MGSFFVVSSGVVMLKRFIAVLIFLGLSVLLAFQWVFTVSEQPQLISQSGENVTQTVKCVDFDTPQAIDNEGVLNILVWNIYKQNKSSWEVALNHLSQQSQLLLLQEASLTSELKRWLIDGQWISNQVSAFKALGSDAGVISIAHKAPIRACAYTSKEPWLRLPKSALYSEYQLSNGQQLAVINIHAINFTVGTDEYLSQLATLEKALKAHQGPIIFAGDFNSWSAERISAMKVALADIDLKEVRFSPDQRTQFITGLPLDHVFYRGLKLKYSKAPLSDASDHNPLLVSFSLLN</sequence>
<accession>A0A510I781</accession>
<dbReference type="NCBIfam" id="NF003841">
    <property type="entry name" value="PRK05421.1-3"/>
    <property type="match status" value="1"/>
</dbReference>
<comment type="similarity">
    <text evidence="2">Belongs to the UPF0294 family.</text>
</comment>
<evidence type="ECO:0000313" key="4">
    <source>
        <dbReference type="EMBL" id="BBL89583.1"/>
    </source>
</evidence>
<evidence type="ECO:0000256" key="1">
    <source>
        <dbReference type="ARBA" id="ARBA00022490"/>
    </source>
</evidence>
<dbReference type="SUPFAM" id="SSF56219">
    <property type="entry name" value="DNase I-like"/>
    <property type="match status" value="1"/>
</dbReference>
<name>A0A510I781_9VIBR</name>
<evidence type="ECO:0000256" key="2">
    <source>
        <dbReference type="HAMAP-Rule" id="MF_01119"/>
    </source>
</evidence>
<dbReference type="HAMAP" id="MF_01119">
    <property type="entry name" value="UPF0294"/>
    <property type="match status" value="1"/>
</dbReference>
<protein>
    <recommendedName>
        <fullName evidence="2">UPF0294 protein VroAM7_22360</fullName>
    </recommendedName>
</protein>
<evidence type="ECO:0000313" key="5">
    <source>
        <dbReference type="Proteomes" id="UP000315115"/>
    </source>
</evidence>
<reference evidence="5" key="1">
    <citation type="submission" date="2019-07" db="EMBL/GenBank/DDBJ databases">
        <title>Complete Genome Sequences of Vibrion rotiferianus strain AM7.</title>
        <authorList>
            <person name="Miyazaki K."/>
            <person name="Wiseschart A."/>
            <person name="Pootanakit K."/>
            <person name="Ishimori K."/>
            <person name="Kitahara K."/>
        </authorList>
    </citation>
    <scope>NUCLEOTIDE SEQUENCE [LARGE SCALE GENOMIC DNA]</scope>
    <source>
        <strain evidence="5">AM7</strain>
    </source>
</reference>
<evidence type="ECO:0000259" key="3">
    <source>
        <dbReference type="Pfam" id="PF03372"/>
    </source>
</evidence>
<dbReference type="EMBL" id="AP019798">
    <property type="protein sequence ID" value="BBL89583.1"/>
    <property type="molecule type" value="Genomic_DNA"/>
</dbReference>
<dbReference type="Pfam" id="PF03372">
    <property type="entry name" value="Exo_endo_phos"/>
    <property type="match status" value="1"/>
</dbReference>
<dbReference type="InterPro" id="IPR005135">
    <property type="entry name" value="Endo/exonuclease/phosphatase"/>
</dbReference>
<keyword evidence="1 2" id="KW-0963">Cytoplasm</keyword>
<dbReference type="AlphaFoldDB" id="A0A510I781"/>
<dbReference type="NCBIfam" id="NF003842">
    <property type="entry name" value="PRK05421.1-4"/>
    <property type="match status" value="1"/>
</dbReference>
<gene>
    <name evidence="4" type="ORF">VroAM7_22360</name>
</gene>